<comment type="caution">
    <text evidence="3">The sequence shown here is derived from an EMBL/GenBank/DDBJ whole genome shotgun (WGS) entry which is preliminary data.</text>
</comment>
<feature type="region of interest" description="Disordered" evidence="1">
    <location>
        <begin position="461"/>
        <end position="589"/>
    </location>
</feature>
<protein>
    <recommendedName>
        <fullName evidence="2">GAF domain-containing protein</fullName>
    </recommendedName>
</protein>
<dbReference type="AlphaFoldDB" id="A0A2S4PTV9"/>
<feature type="compositionally biased region" description="Low complexity" evidence="1">
    <location>
        <begin position="550"/>
        <end position="582"/>
    </location>
</feature>
<feature type="domain" description="GAF" evidence="2">
    <location>
        <begin position="278"/>
        <end position="391"/>
    </location>
</feature>
<feature type="compositionally biased region" description="Low complexity" evidence="1">
    <location>
        <begin position="717"/>
        <end position="729"/>
    </location>
</feature>
<keyword evidence="4" id="KW-1185">Reference proteome</keyword>
<dbReference type="PANTHER" id="PTHR43102">
    <property type="entry name" value="SLR1143 PROTEIN"/>
    <property type="match status" value="1"/>
</dbReference>
<dbReference type="SUPFAM" id="SSF55781">
    <property type="entry name" value="GAF domain-like"/>
    <property type="match status" value="1"/>
</dbReference>
<feature type="compositionally biased region" description="Basic and acidic residues" evidence="1">
    <location>
        <begin position="521"/>
        <end position="531"/>
    </location>
</feature>
<evidence type="ECO:0000313" key="4">
    <source>
        <dbReference type="Proteomes" id="UP000237438"/>
    </source>
</evidence>
<proteinExistence type="predicted"/>
<dbReference type="InterPro" id="IPR003018">
    <property type="entry name" value="GAF"/>
</dbReference>
<dbReference type="EMBL" id="PEDP01000601">
    <property type="protein sequence ID" value="POS85447.1"/>
    <property type="molecule type" value="Genomic_DNA"/>
</dbReference>
<feature type="compositionally biased region" description="Polar residues" evidence="1">
    <location>
        <begin position="784"/>
        <end position="795"/>
    </location>
</feature>
<dbReference type="OrthoDB" id="303614at2759"/>
<evidence type="ECO:0000256" key="1">
    <source>
        <dbReference type="SAM" id="MobiDB-lite"/>
    </source>
</evidence>
<evidence type="ECO:0000313" key="3">
    <source>
        <dbReference type="EMBL" id="POS85447.1"/>
    </source>
</evidence>
<dbReference type="Proteomes" id="UP000237438">
    <property type="component" value="Unassembled WGS sequence"/>
</dbReference>
<name>A0A2S4PTV9_9PEZI</name>
<evidence type="ECO:0000259" key="2">
    <source>
        <dbReference type="Pfam" id="PF01590"/>
    </source>
</evidence>
<accession>A0A2S4PTV9</accession>
<feature type="compositionally biased region" description="Pro residues" evidence="1">
    <location>
        <begin position="467"/>
        <end position="479"/>
    </location>
</feature>
<sequence length="821" mass="91491">MESKSPSSINNSHRHIKTHQDNFKIPLRLKKSSSNGLFRLFNKGISNYEKNSVDQSNEDSVAAGLRDIGLELGPCNYIRPNGQKLEPRRESEYRRENLTSGLLPSPRRAILQKRSPANIEPKPEAVSGTPSKSKISQAKETFRNRALNSQLVIQDPANSLNIDVKNIPVPSPLWSPLLSPITPVHATGLPAFASIKPQFVVGKIAMDGESSPMWTAWLKSYSKGEFNIQNPPEPPPLGSTFTHLPAVYPDNEEMRSTASKIHEHLWKDLAYDRAKLHLREATKKFGTRFGAISFFDDEYEVCKAEKGYSVKNIQRSNSIAAHALYSTEVFAILDTETDWRFRCNPMVLGKPHIRFFAATPLVNSDGDILGVLSIFSQEKREIFTYDQRRQLAEHGASLTTELMAQLEHLKMPHIPKKLTSGSFQISPSGLTSFAKKVSQPQGDSPVEVDHVRKNVNVVDRYASRDNPLPPPPVPPPPVPKNHIFGQHAQPVGQNLTRPSTSRSRILIETTPPPSVKSSKRPSIDGARDLPLRSRVNSTVSKIETRPRGDSLTLSHRTTSTPRPSSRPSSKPTSRPTSRITSKTYDENDFNHQHLTYENVDNFEDSQCSPLGCIPPTPQFQTTNDCDSRGGTMQSFFKDLSSYEFETSNSRPFSSSELMSPKPLPPTSPSQIFNNQNQSYHPNLNMTVEDFLSLSDGDLTEDSVGILSNETNSKNFTNFSTSTSTSNGKNIPEGGYSENHRKSNDFDNHYKLATNVNLSYSSSHQSSTRISDSLLMWKFPRSEPNLPSNESITNNKLNKEDCSPYQLDSSTLDTTPSSPMGN</sequence>
<organism evidence="3 4">
    <name type="scientific">Erysiphe pulchra</name>
    <dbReference type="NCBI Taxonomy" id="225359"/>
    <lineage>
        <taxon>Eukaryota</taxon>
        <taxon>Fungi</taxon>
        <taxon>Dikarya</taxon>
        <taxon>Ascomycota</taxon>
        <taxon>Pezizomycotina</taxon>
        <taxon>Leotiomycetes</taxon>
        <taxon>Erysiphales</taxon>
        <taxon>Erysiphaceae</taxon>
        <taxon>Erysiphe</taxon>
    </lineage>
</organism>
<dbReference type="PANTHER" id="PTHR43102:SF2">
    <property type="entry name" value="GAF DOMAIN-CONTAINING PROTEIN"/>
    <property type="match status" value="1"/>
</dbReference>
<dbReference type="Pfam" id="PF01590">
    <property type="entry name" value="GAF"/>
    <property type="match status" value="1"/>
</dbReference>
<feature type="compositionally biased region" description="Low complexity" evidence="1">
    <location>
        <begin position="806"/>
        <end position="821"/>
    </location>
</feature>
<dbReference type="Gene3D" id="3.30.450.40">
    <property type="match status" value="1"/>
</dbReference>
<feature type="region of interest" description="Disordered" evidence="1">
    <location>
        <begin position="1"/>
        <end position="20"/>
    </location>
</feature>
<feature type="compositionally biased region" description="Polar residues" evidence="1">
    <location>
        <begin position="1"/>
        <end position="11"/>
    </location>
</feature>
<dbReference type="STRING" id="225359.A0A2S4PTV9"/>
<reference evidence="3 4" key="1">
    <citation type="submission" date="2017-10" db="EMBL/GenBank/DDBJ databases">
        <title>Development of genomic resources for the powdery mildew, Erysiphe pulchra.</title>
        <authorList>
            <person name="Wadl P.A."/>
            <person name="Mack B.M."/>
            <person name="Moore G."/>
            <person name="Beltz S.B."/>
        </authorList>
    </citation>
    <scope>NUCLEOTIDE SEQUENCE [LARGE SCALE GENOMIC DNA]</scope>
    <source>
        <strain evidence="3">Cflorida</strain>
    </source>
</reference>
<dbReference type="InterPro" id="IPR029016">
    <property type="entry name" value="GAF-like_dom_sf"/>
</dbReference>
<gene>
    <name evidence="3" type="ORF">EPUL_002378</name>
</gene>
<feature type="region of interest" description="Disordered" evidence="1">
    <location>
        <begin position="717"/>
        <end position="742"/>
    </location>
</feature>
<feature type="region of interest" description="Disordered" evidence="1">
    <location>
        <begin position="781"/>
        <end position="821"/>
    </location>
</feature>
<feature type="compositionally biased region" description="Polar residues" evidence="1">
    <location>
        <begin position="491"/>
        <end position="503"/>
    </location>
</feature>
<feature type="non-terminal residue" evidence="3">
    <location>
        <position position="821"/>
    </location>
</feature>